<gene>
    <name evidence="2" type="ORF">GV64_09155</name>
</gene>
<feature type="domain" description="STAS" evidence="1">
    <location>
        <begin position="3"/>
        <end position="114"/>
    </location>
</feature>
<dbReference type="InterPro" id="IPR036513">
    <property type="entry name" value="STAS_dom_sf"/>
</dbReference>
<dbReference type="PROSITE" id="PS50801">
    <property type="entry name" value="STAS"/>
    <property type="match status" value="1"/>
</dbReference>
<comment type="caution">
    <text evidence="2">The sequence shown here is derived from an EMBL/GenBank/DDBJ whole genome shotgun (WGS) entry which is preliminary data.</text>
</comment>
<keyword evidence="3" id="KW-1185">Reference proteome</keyword>
<dbReference type="Proteomes" id="UP000027997">
    <property type="component" value="Unassembled WGS sequence"/>
</dbReference>
<evidence type="ECO:0000313" key="2">
    <source>
        <dbReference type="EMBL" id="KEI70888.1"/>
    </source>
</evidence>
<dbReference type="RefSeq" id="WP_020580478.1">
    <property type="nucleotide sequence ID" value="NZ_JOJP01000001.1"/>
</dbReference>
<proteinExistence type="predicted"/>
<dbReference type="EMBL" id="JOJP01000001">
    <property type="protein sequence ID" value="KEI70888.1"/>
    <property type="molecule type" value="Genomic_DNA"/>
</dbReference>
<name>A0A081K9R2_9GAMM</name>
<accession>A0A081K9R2</accession>
<dbReference type="SUPFAM" id="SSF52091">
    <property type="entry name" value="SpoIIaa-like"/>
    <property type="match status" value="1"/>
</dbReference>
<protein>
    <recommendedName>
        <fullName evidence="1">STAS domain-containing protein</fullName>
    </recommendedName>
</protein>
<dbReference type="STRING" id="305900.GV64_09155"/>
<dbReference type="AlphaFoldDB" id="A0A081K9R2"/>
<reference evidence="2 3" key="1">
    <citation type="submission" date="2014-06" db="EMBL/GenBank/DDBJ databases">
        <title>Whole Genome Sequences of Three Symbiotic Endozoicomonas Bacteria.</title>
        <authorList>
            <person name="Neave M.J."/>
            <person name="Apprill A."/>
            <person name="Voolstra C.R."/>
        </authorList>
    </citation>
    <scope>NUCLEOTIDE SEQUENCE [LARGE SCALE GENOMIC DNA]</scope>
    <source>
        <strain evidence="2 3">DSM 22380</strain>
    </source>
</reference>
<dbReference type="Gene3D" id="3.30.750.24">
    <property type="entry name" value="STAS domain"/>
    <property type="match status" value="1"/>
</dbReference>
<sequence>MELTINLESYQNYTLLMLDGDINTSTIQILENALGNATRINNNHIVLDCTLLKSINSDGLNLLLHCQVQLAGHFYLSLYNVSSDVASLMELSGITHFIQMNTQAQNAEQQQQPA</sequence>
<dbReference type="InterPro" id="IPR002645">
    <property type="entry name" value="STAS_dom"/>
</dbReference>
<dbReference type="Pfam" id="PF01740">
    <property type="entry name" value="STAS"/>
    <property type="match status" value="1"/>
</dbReference>
<evidence type="ECO:0000259" key="1">
    <source>
        <dbReference type="PROSITE" id="PS50801"/>
    </source>
</evidence>
<organism evidence="2 3">
    <name type="scientific">Endozoicomonas elysicola</name>
    <dbReference type="NCBI Taxonomy" id="305900"/>
    <lineage>
        <taxon>Bacteria</taxon>
        <taxon>Pseudomonadati</taxon>
        <taxon>Pseudomonadota</taxon>
        <taxon>Gammaproteobacteria</taxon>
        <taxon>Oceanospirillales</taxon>
        <taxon>Endozoicomonadaceae</taxon>
        <taxon>Endozoicomonas</taxon>
    </lineage>
</organism>
<dbReference type="CDD" id="cd07043">
    <property type="entry name" value="STAS_anti-anti-sigma_factors"/>
    <property type="match status" value="1"/>
</dbReference>
<evidence type="ECO:0000313" key="3">
    <source>
        <dbReference type="Proteomes" id="UP000027997"/>
    </source>
</evidence>